<dbReference type="GO" id="GO:0090158">
    <property type="term" value="P:endoplasmic reticulum membrane organization"/>
    <property type="evidence" value="ECO:0007669"/>
    <property type="project" value="TreeGrafter"/>
</dbReference>
<evidence type="ECO:0000313" key="9">
    <source>
        <dbReference type="EMBL" id="KAJ5179775.1"/>
    </source>
</evidence>
<accession>A0A9W9IMR9</accession>
<comment type="similarity">
    <text evidence="2">Belongs to the VAMP-associated protein (VAP) (TC 9.B.17) family.</text>
</comment>
<reference evidence="9" key="2">
    <citation type="journal article" date="2023" name="IMA Fungus">
        <title>Comparative genomic study of the Penicillium genus elucidates a diverse pangenome and 15 lateral gene transfer events.</title>
        <authorList>
            <person name="Petersen C."/>
            <person name="Sorensen T."/>
            <person name="Nielsen M.R."/>
            <person name="Sondergaard T.E."/>
            <person name="Sorensen J.L."/>
            <person name="Fitzpatrick D.A."/>
            <person name="Frisvad J.C."/>
            <person name="Nielsen K.L."/>
        </authorList>
    </citation>
    <scope>NUCLEOTIDE SEQUENCE</scope>
    <source>
        <strain evidence="9">IBT 21917</strain>
    </source>
</reference>
<evidence type="ECO:0000256" key="4">
    <source>
        <dbReference type="ARBA" id="ARBA00022989"/>
    </source>
</evidence>
<dbReference type="PANTHER" id="PTHR10809">
    <property type="entry name" value="VESICLE-ASSOCIATED MEMBRANE PROTEIN-ASSOCIATED PROTEIN"/>
    <property type="match status" value="1"/>
</dbReference>
<keyword evidence="4 7" id="KW-1133">Transmembrane helix</keyword>
<proteinExistence type="inferred from homology"/>
<dbReference type="InterPro" id="IPR013783">
    <property type="entry name" value="Ig-like_fold"/>
</dbReference>
<feature type="region of interest" description="Disordered" evidence="6">
    <location>
        <begin position="250"/>
        <end position="278"/>
    </location>
</feature>
<evidence type="ECO:0000256" key="2">
    <source>
        <dbReference type="ARBA" id="ARBA00008932"/>
    </source>
</evidence>
<keyword evidence="10" id="KW-1185">Reference proteome</keyword>
<dbReference type="GO" id="GO:0033149">
    <property type="term" value="F:FFAT motif binding"/>
    <property type="evidence" value="ECO:0007669"/>
    <property type="project" value="TreeGrafter"/>
</dbReference>
<dbReference type="Pfam" id="PF00635">
    <property type="entry name" value="Motile_Sperm"/>
    <property type="match status" value="1"/>
</dbReference>
<reference evidence="9" key="1">
    <citation type="submission" date="2022-11" db="EMBL/GenBank/DDBJ databases">
        <authorList>
            <person name="Petersen C."/>
        </authorList>
    </citation>
    <scope>NUCLEOTIDE SEQUENCE</scope>
    <source>
        <strain evidence="9">IBT 21917</strain>
    </source>
</reference>
<evidence type="ECO:0000256" key="5">
    <source>
        <dbReference type="ARBA" id="ARBA00023136"/>
    </source>
</evidence>
<protein>
    <recommendedName>
        <fullName evidence="8">MSP domain-containing protein</fullName>
    </recommendedName>
</protein>
<evidence type="ECO:0000313" key="10">
    <source>
        <dbReference type="Proteomes" id="UP001146351"/>
    </source>
</evidence>
<dbReference type="Gene3D" id="2.60.40.10">
    <property type="entry name" value="Immunoglobulins"/>
    <property type="match status" value="1"/>
</dbReference>
<evidence type="ECO:0000256" key="3">
    <source>
        <dbReference type="ARBA" id="ARBA00022692"/>
    </source>
</evidence>
<dbReference type="PIRSF" id="PIRSF019693">
    <property type="entry name" value="VAMP-associated"/>
    <property type="match status" value="1"/>
</dbReference>
<gene>
    <name evidence="9" type="ORF">N7492_002985</name>
</gene>
<comment type="caution">
    <text evidence="9">The sequence shown here is derived from an EMBL/GenBank/DDBJ whole genome shotgun (WGS) entry which is preliminary data.</text>
</comment>
<dbReference type="InterPro" id="IPR008962">
    <property type="entry name" value="PapD-like_sf"/>
</dbReference>
<feature type="compositionally biased region" description="Low complexity" evidence="6">
    <location>
        <begin position="178"/>
        <end position="190"/>
    </location>
</feature>
<feature type="transmembrane region" description="Helical" evidence="7">
    <location>
        <begin position="283"/>
        <end position="302"/>
    </location>
</feature>
<dbReference type="AlphaFoldDB" id="A0A9W9IMR9"/>
<dbReference type="InterPro" id="IPR016763">
    <property type="entry name" value="VAP"/>
</dbReference>
<comment type="subcellular location">
    <subcellularLocation>
        <location evidence="1">Membrane</location>
        <topology evidence="1">Single-pass type IV membrane protein</topology>
    </subcellularLocation>
</comment>
<dbReference type="PROSITE" id="PS50202">
    <property type="entry name" value="MSP"/>
    <property type="match status" value="1"/>
</dbReference>
<dbReference type="GO" id="GO:0005886">
    <property type="term" value="C:plasma membrane"/>
    <property type="evidence" value="ECO:0007669"/>
    <property type="project" value="TreeGrafter"/>
</dbReference>
<feature type="region of interest" description="Disordered" evidence="6">
    <location>
        <begin position="149"/>
        <end position="216"/>
    </location>
</feature>
<dbReference type="PANTHER" id="PTHR10809:SF6">
    <property type="entry name" value="AT11025P-RELATED"/>
    <property type="match status" value="1"/>
</dbReference>
<keyword evidence="3 7" id="KW-0812">Transmembrane</keyword>
<evidence type="ECO:0000256" key="6">
    <source>
        <dbReference type="SAM" id="MobiDB-lite"/>
    </source>
</evidence>
<sequence>MSVEIDPPELGFKRPFNQEVCQVLRLRNTNEEAVVFKVRARVPLGVCQAPDTDDLSIVRQVKTTAPKHYCVRPNSGRVEPGKHVDVQVLLQALKEEPAADAKCKDKFLVQSVAVTRDMEFANVTSIFEKASKSAVIERKIRVVYLASDSDSEPKNVNDSVVEDEPPAYSSPGGNFETPAPKKSAADSASPVPAPEFTEKSAKSQPSPPPSEPASTFSNAKTAVANVLPSSDELKAQLTEANAQIQRLKDRLADQGLRQRKTGSEAKATPATMQQQHAPSEPGVPLQIVAGLCLLSFLIAYLFF</sequence>
<name>A0A9W9IMR9_9EURO</name>
<evidence type="ECO:0000259" key="8">
    <source>
        <dbReference type="PROSITE" id="PS50202"/>
    </source>
</evidence>
<dbReference type="InterPro" id="IPR000535">
    <property type="entry name" value="MSP_dom"/>
</dbReference>
<evidence type="ECO:0000256" key="7">
    <source>
        <dbReference type="SAM" id="Phobius"/>
    </source>
</evidence>
<dbReference type="SUPFAM" id="SSF49354">
    <property type="entry name" value="PapD-like"/>
    <property type="match status" value="2"/>
</dbReference>
<dbReference type="EMBL" id="JAPQKO010000002">
    <property type="protein sequence ID" value="KAJ5179775.1"/>
    <property type="molecule type" value="Genomic_DNA"/>
</dbReference>
<keyword evidence="5 7" id="KW-0472">Membrane</keyword>
<dbReference type="GO" id="GO:0005789">
    <property type="term" value="C:endoplasmic reticulum membrane"/>
    <property type="evidence" value="ECO:0007669"/>
    <property type="project" value="InterPro"/>
</dbReference>
<organism evidence="9 10">
    <name type="scientific">Penicillium capsulatum</name>
    <dbReference type="NCBI Taxonomy" id="69766"/>
    <lineage>
        <taxon>Eukaryota</taxon>
        <taxon>Fungi</taxon>
        <taxon>Dikarya</taxon>
        <taxon>Ascomycota</taxon>
        <taxon>Pezizomycotina</taxon>
        <taxon>Eurotiomycetes</taxon>
        <taxon>Eurotiomycetidae</taxon>
        <taxon>Eurotiales</taxon>
        <taxon>Aspergillaceae</taxon>
        <taxon>Penicillium</taxon>
    </lineage>
</organism>
<feature type="domain" description="MSP" evidence="8">
    <location>
        <begin position="2"/>
        <end position="145"/>
    </location>
</feature>
<dbReference type="OrthoDB" id="264603at2759"/>
<dbReference type="GO" id="GO:0061817">
    <property type="term" value="P:endoplasmic reticulum-plasma membrane tethering"/>
    <property type="evidence" value="ECO:0007669"/>
    <property type="project" value="TreeGrafter"/>
</dbReference>
<evidence type="ECO:0000256" key="1">
    <source>
        <dbReference type="ARBA" id="ARBA00004211"/>
    </source>
</evidence>
<dbReference type="Proteomes" id="UP001146351">
    <property type="component" value="Unassembled WGS sequence"/>
</dbReference>